<dbReference type="Gene3D" id="3.40.960.10">
    <property type="entry name" value="VSR Endonuclease"/>
    <property type="match status" value="1"/>
</dbReference>
<dbReference type="GO" id="GO:0006298">
    <property type="term" value="P:mismatch repair"/>
    <property type="evidence" value="ECO:0007669"/>
    <property type="project" value="InterPro"/>
</dbReference>
<evidence type="ECO:0000256" key="3">
    <source>
        <dbReference type="ARBA" id="ARBA00022763"/>
    </source>
</evidence>
<evidence type="ECO:0000313" key="8">
    <source>
        <dbReference type="Proteomes" id="UP000234855"/>
    </source>
</evidence>
<evidence type="ECO:0000256" key="5">
    <source>
        <dbReference type="ARBA" id="ARBA00023204"/>
    </source>
</evidence>
<dbReference type="InterPro" id="IPR011335">
    <property type="entry name" value="Restrct_endonuc-II-like"/>
</dbReference>
<dbReference type="SUPFAM" id="SSF52980">
    <property type="entry name" value="Restriction endonuclease-like"/>
    <property type="match status" value="1"/>
</dbReference>
<accession>A0A2N5IVH1</accession>
<organism evidence="7 8">
    <name type="scientific">Bifidobacterium imperatoris</name>
    <dbReference type="NCBI Taxonomy" id="2020965"/>
    <lineage>
        <taxon>Bacteria</taxon>
        <taxon>Bacillati</taxon>
        <taxon>Actinomycetota</taxon>
        <taxon>Actinomycetes</taxon>
        <taxon>Bifidobacteriales</taxon>
        <taxon>Bifidobacteriaceae</taxon>
        <taxon>Bifidobacterium</taxon>
    </lineage>
</organism>
<dbReference type="Proteomes" id="UP000234855">
    <property type="component" value="Unassembled WGS sequence"/>
</dbReference>
<reference evidence="7 8" key="1">
    <citation type="submission" date="2017-07" db="EMBL/GenBank/DDBJ databases">
        <title>Bifidobacterium novel species.</title>
        <authorList>
            <person name="Lugli G.A."/>
            <person name="Milani C."/>
            <person name="Duranti S."/>
            <person name="Mangifesta M."/>
        </authorList>
    </citation>
    <scope>NUCLEOTIDE SEQUENCE [LARGE SCALE GENOMIC DNA]</scope>
    <source>
        <strain evidence="7 8">45</strain>
    </source>
</reference>
<dbReference type="InterPro" id="IPR004603">
    <property type="entry name" value="DNA_mismatch_endonuc_vsr"/>
</dbReference>
<keyword evidence="1" id="KW-0540">Nuclease</keyword>
<dbReference type="EMBL" id="NMWV01000001">
    <property type="protein sequence ID" value="PLS25936.1"/>
    <property type="molecule type" value="Genomic_DNA"/>
</dbReference>
<evidence type="ECO:0000256" key="2">
    <source>
        <dbReference type="ARBA" id="ARBA00022759"/>
    </source>
</evidence>
<evidence type="ECO:0000256" key="6">
    <source>
        <dbReference type="ARBA" id="ARBA00029466"/>
    </source>
</evidence>
<gene>
    <name evidence="7" type="ORF">Tam1G_0087</name>
</gene>
<proteinExistence type="inferred from homology"/>
<dbReference type="GO" id="GO:0004519">
    <property type="term" value="F:endonuclease activity"/>
    <property type="evidence" value="ECO:0007669"/>
    <property type="project" value="UniProtKB-KW"/>
</dbReference>
<keyword evidence="5" id="KW-0234">DNA repair</keyword>
<dbReference type="Pfam" id="PF03852">
    <property type="entry name" value="Vsr"/>
    <property type="match status" value="1"/>
</dbReference>
<name>A0A2N5IVH1_9BIFI</name>
<protein>
    <submittedName>
        <fullName evidence="7">Very short patch repair endonuclease</fullName>
    </submittedName>
</protein>
<keyword evidence="4" id="KW-0378">Hydrolase</keyword>
<evidence type="ECO:0000313" key="7">
    <source>
        <dbReference type="EMBL" id="PLS25936.1"/>
    </source>
</evidence>
<sequence length="365" mass="42755">MLIPVHVRDVALRNTTKTADVVVGLPSVHSNTMWQNYMLSISDVERGVMGIRTPKQKSRLFQQRQRTWSQNKSSDISSACGKARFRTELDAKIALASVQRQRRGRVRDKDEKRYYLCPQCHGYHLTSKPRYSGKSRYSEKDKPVARVNTVPAKLKGVSVFIEHIGEDWIYTIPEFDAYGKAASQEEAKQTVRTIMNFVDDSITASFRYYSDDQNIELFYAQQVAGSQNSCTTEKPSYMEPLLRQLRSILFRNGFRFRKYDSRYPGPPDIVLPKYRTMVFVDSCLWHDRQECCRKALPPESQRIWQETHIDEWRRMVEERQRLIDEGWTVLSYWECRFCDNRKRAKRLNSFLNDVRSVANDLGKSS</sequence>
<dbReference type="GO" id="GO:0016787">
    <property type="term" value="F:hydrolase activity"/>
    <property type="evidence" value="ECO:0007669"/>
    <property type="project" value="UniProtKB-KW"/>
</dbReference>
<dbReference type="AlphaFoldDB" id="A0A2N5IVH1"/>
<keyword evidence="2 7" id="KW-0255">Endonuclease</keyword>
<evidence type="ECO:0000256" key="4">
    <source>
        <dbReference type="ARBA" id="ARBA00022801"/>
    </source>
</evidence>
<comment type="caution">
    <text evidence="7">The sequence shown here is derived from an EMBL/GenBank/DDBJ whole genome shotgun (WGS) entry which is preliminary data.</text>
</comment>
<keyword evidence="3" id="KW-0227">DNA damage</keyword>
<evidence type="ECO:0000256" key="1">
    <source>
        <dbReference type="ARBA" id="ARBA00022722"/>
    </source>
</evidence>
<comment type="similarity">
    <text evidence="6">Belongs to the Vsr family.</text>
</comment>